<evidence type="ECO:0000313" key="17">
    <source>
        <dbReference type="Proteomes" id="UP000266743"/>
    </source>
</evidence>
<evidence type="ECO:0000256" key="10">
    <source>
        <dbReference type="SAM" id="SignalP"/>
    </source>
</evidence>
<dbReference type="EMBL" id="QSBY01000006">
    <property type="protein sequence ID" value="RHW72239.1"/>
    <property type="molecule type" value="Genomic_DNA"/>
</dbReference>
<dbReference type="GO" id="GO:0005886">
    <property type="term" value="C:plasma membrane"/>
    <property type="evidence" value="ECO:0007669"/>
    <property type="project" value="UniProtKB-SubCell"/>
</dbReference>
<feature type="domain" description="Trypanosome variant surface glycoprotein B-type N-terminal" evidence="12">
    <location>
        <begin position="17"/>
        <end position="366"/>
    </location>
</feature>
<feature type="signal peptide" evidence="10">
    <location>
        <begin position="1"/>
        <end position="20"/>
    </location>
</feature>
<comment type="caution">
    <text evidence="16">The sequence shown here is derived from an EMBL/GenBank/DDBJ whole genome shotgun (WGS) entry which is preliminary data.</text>
</comment>
<comment type="function">
    <text evidence="1">VSG forms a coat on the surface of the parasite. The trypanosome evades the immune response of the host by expressing a series of antigenically distinct VSGs from an estimated 1000 VSG genes.</text>
</comment>
<gene>
    <name evidence="15" type="ORF">DPX39_060063600</name>
    <name evidence="13" type="ORF">DPX39_060069700</name>
    <name evidence="14" type="ORF">DPX39_060075700</name>
    <name evidence="16" type="ORF">DPX39_060081900</name>
</gene>
<dbReference type="GO" id="GO:0098552">
    <property type="term" value="C:side of membrane"/>
    <property type="evidence" value="ECO:0007669"/>
    <property type="project" value="UniProtKB-KW"/>
</dbReference>
<feature type="domain" description="Trypanosome variant surface glycoprotein C-terminal" evidence="11">
    <location>
        <begin position="410"/>
        <end position="504"/>
    </location>
</feature>
<dbReference type="Pfam" id="PF13206">
    <property type="entry name" value="VSG_B"/>
    <property type="match status" value="1"/>
</dbReference>
<comment type="subcellular location">
    <subcellularLocation>
        <location evidence="2">Cell membrane</location>
        <topology evidence="2">Lipid-anchor</topology>
        <topology evidence="2">GPI-anchor</topology>
    </subcellularLocation>
</comment>
<proteinExistence type="predicted"/>
<dbReference type="InterPro" id="IPR019609">
    <property type="entry name" value="Variant_surf_glycoprt_trypan_C"/>
</dbReference>
<evidence type="ECO:0000256" key="9">
    <source>
        <dbReference type="SAM" id="MobiDB-lite"/>
    </source>
</evidence>
<evidence type="ECO:0000313" key="13">
    <source>
        <dbReference type="EMBL" id="RHW71863.1"/>
    </source>
</evidence>
<evidence type="ECO:0000256" key="2">
    <source>
        <dbReference type="ARBA" id="ARBA00004609"/>
    </source>
</evidence>
<evidence type="ECO:0000313" key="14">
    <source>
        <dbReference type="EMBL" id="RHW71881.1"/>
    </source>
</evidence>
<dbReference type="Proteomes" id="UP000266743">
    <property type="component" value="Chromosome 6"/>
</dbReference>
<reference evidence="16 17" key="1">
    <citation type="submission" date="2018-09" db="EMBL/GenBank/DDBJ databases">
        <title>whole genome sequence of T. equiperdum IVM-t1 strain.</title>
        <authorList>
            <person name="Suganuma K."/>
        </authorList>
    </citation>
    <scope>NUCLEOTIDE SEQUENCE [LARGE SCALE GENOMIC DNA]</scope>
    <source>
        <strain evidence="16 17">IVM-t1</strain>
    </source>
</reference>
<evidence type="ECO:0000256" key="4">
    <source>
        <dbReference type="ARBA" id="ARBA00022622"/>
    </source>
</evidence>
<keyword evidence="6" id="KW-0472">Membrane</keyword>
<evidence type="ECO:0000256" key="8">
    <source>
        <dbReference type="ARBA" id="ARBA00023288"/>
    </source>
</evidence>
<evidence type="ECO:0000256" key="3">
    <source>
        <dbReference type="ARBA" id="ARBA00022475"/>
    </source>
</evidence>
<dbReference type="SUPFAM" id="SSF118251">
    <property type="entry name" value="Variant surface glycoprotein MITAT 1.2, VSG 221, C-terminal domain"/>
    <property type="match status" value="1"/>
</dbReference>
<keyword evidence="5 10" id="KW-0732">Signal</keyword>
<keyword evidence="4" id="KW-0336">GPI-anchor</keyword>
<evidence type="ECO:0000259" key="12">
    <source>
        <dbReference type="Pfam" id="PF13206"/>
    </source>
</evidence>
<evidence type="ECO:0000256" key="7">
    <source>
        <dbReference type="ARBA" id="ARBA00023180"/>
    </source>
</evidence>
<dbReference type="InterPro" id="IPR025932">
    <property type="entry name" value="Trypano_VSG_B_N_dom"/>
</dbReference>
<dbReference type="Gene3D" id="4.10.110.20">
    <property type="entry name" value="Variant surface glycoprotein MITAT 1.2, VSG 221, C-terminal domain"/>
    <property type="match status" value="1"/>
</dbReference>
<name>A0A3L6L6G9_9TRYP</name>
<dbReference type="EMBL" id="QSBY01000006">
    <property type="protein sequence ID" value="RHW71881.1"/>
    <property type="molecule type" value="Genomic_DNA"/>
</dbReference>
<dbReference type="EMBL" id="QSBY01000006">
    <property type="protein sequence ID" value="RHW71863.1"/>
    <property type="molecule type" value="Genomic_DNA"/>
</dbReference>
<evidence type="ECO:0000259" key="11">
    <source>
        <dbReference type="Pfam" id="PF10659"/>
    </source>
</evidence>
<protein>
    <submittedName>
        <fullName evidence="16">Variant surface glycoprotein</fullName>
    </submittedName>
</protein>
<evidence type="ECO:0000256" key="5">
    <source>
        <dbReference type="ARBA" id="ARBA00022729"/>
    </source>
</evidence>
<dbReference type="Pfam" id="PF10659">
    <property type="entry name" value="Trypan_glycop_C"/>
    <property type="match status" value="1"/>
</dbReference>
<keyword evidence="7" id="KW-0325">Glycoprotein</keyword>
<feature type="chain" id="PRO_5036083791" evidence="10">
    <location>
        <begin position="21"/>
        <end position="516"/>
    </location>
</feature>
<accession>A0A3L6L6G9</accession>
<evidence type="ECO:0000313" key="16">
    <source>
        <dbReference type="EMBL" id="RHW72239.1"/>
    </source>
</evidence>
<keyword evidence="3" id="KW-1003">Cell membrane</keyword>
<keyword evidence="8" id="KW-0449">Lipoprotein</keyword>
<organism evidence="16">
    <name type="scientific">Trypanosoma brucei equiperdum</name>
    <dbReference type="NCBI Taxonomy" id="630700"/>
    <lineage>
        <taxon>Eukaryota</taxon>
        <taxon>Discoba</taxon>
        <taxon>Euglenozoa</taxon>
        <taxon>Kinetoplastea</taxon>
        <taxon>Metakinetoplastina</taxon>
        <taxon>Trypanosomatida</taxon>
        <taxon>Trypanosomatidae</taxon>
        <taxon>Trypanosoma</taxon>
    </lineage>
</organism>
<feature type="region of interest" description="Disordered" evidence="9">
    <location>
        <begin position="443"/>
        <end position="463"/>
    </location>
</feature>
<dbReference type="InterPro" id="IPR027446">
    <property type="entry name" value="VSG_C_dom_sf"/>
</dbReference>
<sequence length="516" mass="56020">MRMSFLALIIAAGFLGRTKAANVAADELAPQHEAMCGFLRLASGEVSDLETFTETKLSAEMVDALNMSTSGDAWQNMFTEEKPAGDWDKQPEAIKNAKFAQQWQQNWDRWRQAKANVKKLKIGTADGDVFPPIRSELQKRAANAQMRALAAAVISQKTAYQKIAENINAHDKTGIKNLVIKAVYGNDGGKTTPEAGKTITATASWAAGCTGDAQRKSVLGDLFCMCTNKDDTTKACADAHTPTQWSGDHNSKFVAEATALATSCGKETTTELTAAYITSAIQAFVSALKFKGTGSERKALLGMKDTSGICDGTSSKLCVDYSSYFTKDAVGGYSKIPWLDLLLQAASKLQKRSSNQESMQSSTNQVAALLEQAKAVYEAAVSSDLIVAATADDPTRPQATAVIKETDETCNTKGQNDCNSPCKWNPESDGKKCKLEEEEAKKDAEKESESQGWNDGKTDSKCKGKEQKECKYGSKWENNACKDFRILVNEKLALSMAASFVNLVEFLHSKYFCSIL</sequence>
<dbReference type="EMBL" id="QSBY01000006">
    <property type="protein sequence ID" value="RHW71987.1"/>
    <property type="molecule type" value="Genomic_DNA"/>
</dbReference>
<evidence type="ECO:0000256" key="1">
    <source>
        <dbReference type="ARBA" id="ARBA00002523"/>
    </source>
</evidence>
<evidence type="ECO:0000313" key="15">
    <source>
        <dbReference type="EMBL" id="RHW71987.1"/>
    </source>
</evidence>
<dbReference type="AlphaFoldDB" id="A0A3L6L6G9"/>
<evidence type="ECO:0000256" key="6">
    <source>
        <dbReference type="ARBA" id="ARBA00023136"/>
    </source>
</evidence>